<keyword evidence="1" id="KW-0472">Membrane</keyword>
<dbReference type="PANTHER" id="PTHR22910">
    <property type="entry name" value="PROTEIN MGARP"/>
    <property type="match status" value="1"/>
</dbReference>
<gene>
    <name evidence="3" type="ORF">GDO54_009237</name>
</gene>
<comment type="caution">
    <text evidence="3">The sequence shown here is derived from an EMBL/GenBank/DDBJ whole genome shotgun (WGS) entry which is preliminary data.</text>
</comment>
<organism evidence="3 4">
    <name type="scientific">Pyxicephalus adspersus</name>
    <name type="common">African bullfrog</name>
    <dbReference type="NCBI Taxonomy" id="30357"/>
    <lineage>
        <taxon>Eukaryota</taxon>
        <taxon>Metazoa</taxon>
        <taxon>Chordata</taxon>
        <taxon>Craniata</taxon>
        <taxon>Vertebrata</taxon>
        <taxon>Euteleostomi</taxon>
        <taxon>Amphibia</taxon>
        <taxon>Batrachia</taxon>
        <taxon>Anura</taxon>
        <taxon>Neobatrachia</taxon>
        <taxon>Ranoidea</taxon>
        <taxon>Pyxicephalidae</taxon>
        <taxon>Pyxicephalinae</taxon>
        <taxon>Pyxicephalus</taxon>
    </lineage>
</organism>
<dbReference type="GO" id="GO:1904115">
    <property type="term" value="C:axon cytoplasm"/>
    <property type="evidence" value="ECO:0007669"/>
    <property type="project" value="GOC"/>
</dbReference>
<feature type="transmembrane region" description="Helical" evidence="1">
    <location>
        <begin position="44"/>
        <end position="62"/>
    </location>
</feature>
<dbReference type="EMBL" id="DYDO01000003">
    <property type="protein sequence ID" value="DBA28959.1"/>
    <property type="molecule type" value="Genomic_DNA"/>
</dbReference>
<sequence>MLVCRSAWQRLAALTQRGTAAFLRNAPARQMSASSVPGSSGGALPYYLLVGVAFTGGGFYVYRTLSRDKARFYERREYIETQLKPQLNSIKDE</sequence>
<feature type="domain" description="Protein MGARP N-terminal" evidence="2">
    <location>
        <begin position="18"/>
        <end position="91"/>
    </location>
</feature>
<keyword evidence="1" id="KW-1133">Transmembrane helix</keyword>
<dbReference type="GO" id="GO:0008089">
    <property type="term" value="P:anterograde axonal transport"/>
    <property type="evidence" value="ECO:0007669"/>
    <property type="project" value="InterPro"/>
</dbReference>
<dbReference type="InterPro" id="IPR026093">
    <property type="entry name" value="MGARP"/>
</dbReference>
<evidence type="ECO:0000313" key="4">
    <source>
        <dbReference type="Proteomes" id="UP001181693"/>
    </source>
</evidence>
<dbReference type="GO" id="GO:0005741">
    <property type="term" value="C:mitochondrial outer membrane"/>
    <property type="evidence" value="ECO:0007669"/>
    <property type="project" value="TreeGrafter"/>
</dbReference>
<reference evidence="3" key="1">
    <citation type="thesis" date="2020" institute="ProQuest LLC" country="789 East Eisenhower Parkway, Ann Arbor, MI, USA">
        <title>Comparative Genomics and Chromosome Evolution.</title>
        <authorList>
            <person name="Mudd A.B."/>
        </authorList>
    </citation>
    <scope>NUCLEOTIDE SEQUENCE</scope>
    <source>
        <strain evidence="3">1538</strain>
        <tissue evidence="3">Blood</tissue>
    </source>
</reference>
<evidence type="ECO:0000313" key="3">
    <source>
        <dbReference type="EMBL" id="DBA28959.1"/>
    </source>
</evidence>
<proteinExistence type="predicted"/>
<dbReference type="Pfam" id="PF14962">
    <property type="entry name" value="AIF-MLS"/>
    <property type="match status" value="1"/>
</dbReference>
<dbReference type="AlphaFoldDB" id="A0AAV3AQZ0"/>
<keyword evidence="1" id="KW-0812">Transmembrane</keyword>
<accession>A0AAV3AQZ0</accession>
<evidence type="ECO:0000259" key="2">
    <source>
        <dbReference type="Pfam" id="PF14962"/>
    </source>
</evidence>
<evidence type="ECO:0000256" key="1">
    <source>
        <dbReference type="SAM" id="Phobius"/>
    </source>
</evidence>
<protein>
    <recommendedName>
        <fullName evidence="2">Protein MGARP N-terminal domain-containing protein</fullName>
    </recommendedName>
</protein>
<name>A0AAV3AQZ0_PYXAD</name>
<dbReference type="PANTHER" id="PTHR22910:SF6">
    <property type="entry name" value="PROTEIN MGARP"/>
    <property type="match status" value="1"/>
</dbReference>
<dbReference type="Proteomes" id="UP001181693">
    <property type="component" value="Unassembled WGS sequence"/>
</dbReference>
<dbReference type="InterPro" id="IPR032773">
    <property type="entry name" value="MGARP_N"/>
</dbReference>
<keyword evidence="4" id="KW-1185">Reference proteome</keyword>